<protein>
    <submittedName>
        <fullName evidence="2">Uncharacterized protein</fullName>
    </submittedName>
</protein>
<gene>
    <name evidence="2" type="ORF">S01H1_83333</name>
</gene>
<accession>X0Y6H1</accession>
<organism evidence="2">
    <name type="scientific">marine sediment metagenome</name>
    <dbReference type="NCBI Taxonomy" id="412755"/>
    <lineage>
        <taxon>unclassified sequences</taxon>
        <taxon>metagenomes</taxon>
        <taxon>ecological metagenomes</taxon>
    </lineage>
</organism>
<dbReference type="AlphaFoldDB" id="X0Y6H1"/>
<keyword evidence="1" id="KW-0472">Membrane</keyword>
<sequence length="83" mass="9286">FIAASLLTTSDDENTGIVFSISKNSLKWAPVFLIFFIMGNDFWAWGRKPVLAAGLPLWVWYYFGLGILLSAAYKLFLKSSDSS</sequence>
<feature type="transmembrane region" description="Helical" evidence="1">
    <location>
        <begin position="58"/>
        <end position="77"/>
    </location>
</feature>
<feature type="non-terminal residue" evidence="2">
    <location>
        <position position="1"/>
    </location>
</feature>
<reference evidence="2" key="1">
    <citation type="journal article" date="2014" name="Front. Microbiol.">
        <title>High frequency of phylogenetically diverse reductive dehalogenase-homologous genes in deep subseafloor sedimentary metagenomes.</title>
        <authorList>
            <person name="Kawai M."/>
            <person name="Futagami T."/>
            <person name="Toyoda A."/>
            <person name="Takaki Y."/>
            <person name="Nishi S."/>
            <person name="Hori S."/>
            <person name="Arai W."/>
            <person name="Tsubouchi T."/>
            <person name="Morono Y."/>
            <person name="Uchiyama I."/>
            <person name="Ito T."/>
            <person name="Fujiyama A."/>
            <person name="Inagaki F."/>
            <person name="Takami H."/>
        </authorList>
    </citation>
    <scope>NUCLEOTIDE SEQUENCE</scope>
    <source>
        <strain evidence="2">Expedition CK06-06</strain>
    </source>
</reference>
<name>X0Y6H1_9ZZZZ</name>
<comment type="caution">
    <text evidence="2">The sequence shown here is derived from an EMBL/GenBank/DDBJ whole genome shotgun (WGS) entry which is preliminary data.</text>
</comment>
<dbReference type="EMBL" id="BARS01056631">
    <property type="protein sequence ID" value="GAG44323.1"/>
    <property type="molecule type" value="Genomic_DNA"/>
</dbReference>
<keyword evidence="1" id="KW-0812">Transmembrane</keyword>
<evidence type="ECO:0000256" key="1">
    <source>
        <dbReference type="SAM" id="Phobius"/>
    </source>
</evidence>
<proteinExistence type="predicted"/>
<keyword evidence="1" id="KW-1133">Transmembrane helix</keyword>
<evidence type="ECO:0000313" key="2">
    <source>
        <dbReference type="EMBL" id="GAG44323.1"/>
    </source>
</evidence>